<protein>
    <recommendedName>
        <fullName evidence="6">MADS-box domain-containing protein</fullName>
    </recommendedName>
</protein>
<dbReference type="AlphaFoldDB" id="A0A7J9BQB5"/>
<keyword evidence="2" id="KW-0805">Transcription regulation</keyword>
<name>A0A7J9BQB5_GOSGO</name>
<evidence type="ECO:0000256" key="3">
    <source>
        <dbReference type="ARBA" id="ARBA00023125"/>
    </source>
</evidence>
<feature type="domain" description="MADS-box" evidence="6">
    <location>
        <begin position="1"/>
        <end position="34"/>
    </location>
</feature>
<sequence>IYKKIFELSTLCGGEILFTIFSPAGKPYSFGHLSVESIAKHFSNVNQPLNETTDALVKAYRKVRINLHVKDFNEL</sequence>
<dbReference type="GO" id="GO:0003677">
    <property type="term" value="F:DNA binding"/>
    <property type="evidence" value="ECO:0007669"/>
    <property type="project" value="UniProtKB-KW"/>
</dbReference>
<dbReference type="InterPro" id="IPR036879">
    <property type="entry name" value="TF_MADSbox_sf"/>
</dbReference>
<keyword evidence="3" id="KW-0238">DNA-binding</keyword>
<keyword evidence="8" id="KW-1185">Reference proteome</keyword>
<comment type="subcellular location">
    <subcellularLocation>
        <location evidence="1">Nucleus</location>
    </subcellularLocation>
</comment>
<dbReference type="SUPFAM" id="SSF55455">
    <property type="entry name" value="SRF-like"/>
    <property type="match status" value="1"/>
</dbReference>
<feature type="non-terminal residue" evidence="7">
    <location>
        <position position="1"/>
    </location>
</feature>
<gene>
    <name evidence="7" type="ORF">Gogos_011735</name>
</gene>
<accession>A0A7J9BQB5</accession>
<dbReference type="Gene3D" id="3.40.1810.10">
    <property type="entry name" value="Transcription factor, MADS-box"/>
    <property type="match status" value="1"/>
</dbReference>
<evidence type="ECO:0000259" key="6">
    <source>
        <dbReference type="PROSITE" id="PS50066"/>
    </source>
</evidence>
<evidence type="ECO:0000313" key="8">
    <source>
        <dbReference type="Proteomes" id="UP000593579"/>
    </source>
</evidence>
<evidence type="ECO:0000256" key="4">
    <source>
        <dbReference type="ARBA" id="ARBA00023163"/>
    </source>
</evidence>
<evidence type="ECO:0000313" key="7">
    <source>
        <dbReference type="EMBL" id="MBA0738368.1"/>
    </source>
</evidence>
<organism evidence="7 8">
    <name type="scientific">Gossypium gossypioides</name>
    <name type="common">Mexican cotton</name>
    <name type="synonym">Selera gossypioides</name>
    <dbReference type="NCBI Taxonomy" id="34282"/>
    <lineage>
        <taxon>Eukaryota</taxon>
        <taxon>Viridiplantae</taxon>
        <taxon>Streptophyta</taxon>
        <taxon>Embryophyta</taxon>
        <taxon>Tracheophyta</taxon>
        <taxon>Spermatophyta</taxon>
        <taxon>Magnoliopsida</taxon>
        <taxon>eudicotyledons</taxon>
        <taxon>Gunneridae</taxon>
        <taxon>Pentapetalae</taxon>
        <taxon>rosids</taxon>
        <taxon>malvids</taxon>
        <taxon>Malvales</taxon>
        <taxon>Malvaceae</taxon>
        <taxon>Malvoideae</taxon>
        <taxon>Gossypium</taxon>
    </lineage>
</organism>
<dbReference type="GO" id="GO:0005634">
    <property type="term" value="C:nucleus"/>
    <property type="evidence" value="ECO:0007669"/>
    <property type="project" value="UniProtKB-SubCell"/>
</dbReference>
<proteinExistence type="predicted"/>
<evidence type="ECO:0000256" key="2">
    <source>
        <dbReference type="ARBA" id="ARBA00023015"/>
    </source>
</evidence>
<keyword evidence="5" id="KW-0539">Nucleus</keyword>
<dbReference type="OrthoDB" id="985151at2759"/>
<keyword evidence="4" id="KW-0804">Transcription</keyword>
<dbReference type="PROSITE" id="PS50066">
    <property type="entry name" value="MADS_BOX_2"/>
    <property type="match status" value="1"/>
</dbReference>
<evidence type="ECO:0000256" key="1">
    <source>
        <dbReference type="ARBA" id="ARBA00004123"/>
    </source>
</evidence>
<dbReference type="Pfam" id="PF00319">
    <property type="entry name" value="SRF-TF"/>
    <property type="match status" value="1"/>
</dbReference>
<dbReference type="GO" id="GO:0046983">
    <property type="term" value="F:protein dimerization activity"/>
    <property type="evidence" value="ECO:0007669"/>
    <property type="project" value="InterPro"/>
</dbReference>
<dbReference type="EMBL" id="JABEZY010000005">
    <property type="protein sequence ID" value="MBA0738368.1"/>
    <property type="molecule type" value="Genomic_DNA"/>
</dbReference>
<dbReference type="InterPro" id="IPR002100">
    <property type="entry name" value="TF_MADSbox"/>
</dbReference>
<evidence type="ECO:0000256" key="5">
    <source>
        <dbReference type="ARBA" id="ARBA00023242"/>
    </source>
</evidence>
<reference evidence="7 8" key="1">
    <citation type="journal article" date="2019" name="Genome Biol. Evol.">
        <title>Insights into the evolution of the New World diploid cottons (Gossypium, subgenus Houzingenia) based on genome sequencing.</title>
        <authorList>
            <person name="Grover C.E."/>
            <person name="Arick M.A. 2nd"/>
            <person name="Thrash A."/>
            <person name="Conover J.L."/>
            <person name="Sanders W.S."/>
            <person name="Peterson D.G."/>
            <person name="Frelichowski J.E."/>
            <person name="Scheffler J.A."/>
            <person name="Scheffler B.E."/>
            <person name="Wendel J.F."/>
        </authorList>
    </citation>
    <scope>NUCLEOTIDE SEQUENCE [LARGE SCALE GENOMIC DNA]</scope>
    <source>
        <strain evidence="7">5</strain>
        <tissue evidence="7">Leaf</tissue>
    </source>
</reference>
<comment type="caution">
    <text evidence="7">The sequence shown here is derived from an EMBL/GenBank/DDBJ whole genome shotgun (WGS) entry which is preliminary data.</text>
</comment>
<dbReference type="Proteomes" id="UP000593579">
    <property type="component" value="Unassembled WGS sequence"/>
</dbReference>